<evidence type="ECO:0000259" key="7">
    <source>
        <dbReference type="PROSITE" id="PS50188"/>
    </source>
</evidence>
<evidence type="ECO:0000256" key="4">
    <source>
        <dbReference type="PROSITE-ProRule" id="PRU00175"/>
    </source>
</evidence>
<dbReference type="AlphaFoldDB" id="A0A3P9JMJ0"/>
<feature type="domain" description="B30.2/SPRY" evidence="7">
    <location>
        <begin position="222"/>
        <end position="415"/>
    </location>
</feature>
<dbReference type="PROSITE" id="PS50089">
    <property type="entry name" value="ZF_RING_2"/>
    <property type="match status" value="1"/>
</dbReference>
<reference key="1">
    <citation type="journal article" date="2007" name="Nature">
        <title>The medaka draft genome and insights into vertebrate genome evolution.</title>
        <authorList>
            <person name="Kasahara M."/>
            <person name="Naruse K."/>
            <person name="Sasaki S."/>
            <person name="Nakatani Y."/>
            <person name="Qu W."/>
            <person name="Ahsan B."/>
            <person name="Yamada T."/>
            <person name="Nagayasu Y."/>
            <person name="Doi K."/>
            <person name="Kasai Y."/>
            <person name="Jindo T."/>
            <person name="Kobayashi D."/>
            <person name="Shimada A."/>
            <person name="Toyoda A."/>
            <person name="Kuroki Y."/>
            <person name="Fujiyama A."/>
            <person name="Sasaki T."/>
            <person name="Shimizu A."/>
            <person name="Asakawa S."/>
            <person name="Shimizu N."/>
            <person name="Hashimoto S."/>
            <person name="Yang J."/>
            <person name="Lee Y."/>
            <person name="Matsushima K."/>
            <person name="Sugano S."/>
            <person name="Sakaizumi M."/>
            <person name="Narita T."/>
            <person name="Ohishi K."/>
            <person name="Haga S."/>
            <person name="Ohta F."/>
            <person name="Nomoto H."/>
            <person name="Nogata K."/>
            <person name="Morishita T."/>
            <person name="Endo T."/>
            <person name="Shin-I T."/>
            <person name="Takeda H."/>
            <person name="Morishita S."/>
            <person name="Kohara Y."/>
        </authorList>
    </citation>
    <scope>NUCLEOTIDE SEQUENCE [LARGE SCALE GENOMIC DNA]</scope>
    <source>
        <strain>Hd-rR</strain>
    </source>
</reference>
<dbReference type="InterPro" id="IPR001870">
    <property type="entry name" value="B30.2/SPRY"/>
</dbReference>
<reference evidence="8" key="3">
    <citation type="submission" date="2025-08" db="UniProtKB">
        <authorList>
            <consortium name="Ensembl"/>
        </authorList>
    </citation>
    <scope>IDENTIFICATION</scope>
    <source>
        <strain evidence="8">HSOK</strain>
    </source>
</reference>
<dbReference type="SMART" id="SM00449">
    <property type="entry name" value="SPRY"/>
    <property type="match status" value="1"/>
</dbReference>
<proteinExistence type="predicted"/>
<keyword evidence="1" id="KW-0479">Metal-binding</keyword>
<protein>
    <submittedName>
        <fullName evidence="8">Si:dkey-46i9.6</fullName>
    </submittedName>
</protein>
<evidence type="ECO:0000313" key="8">
    <source>
        <dbReference type="Ensembl" id="ENSORLP00015033570.1"/>
    </source>
</evidence>
<reference evidence="8 9" key="2">
    <citation type="submission" date="2017-04" db="EMBL/GenBank/DDBJ databases">
        <title>CpG methylation of centromeres and impact of large insertions on vertebrate speciation.</title>
        <authorList>
            <person name="Ichikawa K."/>
            <person name="Yoshimura J."/>
            <person name="Morishita S."/>
        </authorList>
    </citation>
    <scope>NUCLEOTIDE SEQUENCE</scope>
    <source>
        <strain evidence="8 9">HSOK</strain>
    </source>
</reference>
<dbReference type="InterPro" id="IPR003877">
    <property type="entry name" value="SPRY_dom"/>
</dbReference>
<keyword evidence="5" id="KW-0175">Coiled coil</keyword>
<dbReference type="Pfam" id="PF13445">
    <property type="entry name" value="zf-RING_UBOX"/>
    <property type="match status" value="1"/>
</dbReference>
<organism evidence="8 9">
    <name type="scientific">Oryzias latipes</name>
    <name type="common">Japanese rice fish</name>
    <name type="synonym">Japanese killifish</name>
    <dbReference type="NCBI Taxonomy" id="8090"/>
    <lineage>
        <taxon>Eukaryota</taxon>
        <taxon>Metazoa</taxon>
        <taxon>Chordata</taxon>
        <taxon>Craniata</taxon>
        <taxon>Vertebrata</taxon>
        <taxon>Euteleostomi</taxon>
        <taxon>Actinopterygii</taxon>
        <taxon>Neopterygii</taxon>
        <taxon>Teleostei</taxon>
        <taxon>Neoteleostei</taxon>
        <taxon>Acanthomorphata</taxon>
        <taxon>Ovalentaria</taxon>
        <taxon>Atherinomorphae</taxon>
        <taxon>Beloniformes</taxon>
        <taxon>Adrianichthyidae</taxon>
        <taxon>Oryziinae</taxon>
        <taxon>Oryzias</taxon>
    </lineage>
</organism>
<evidence type="ECO:0000256" key="5">
    <source>
        <dbReference type="SAM" id="Coils"/>
    </source>
</evidence>
<evidence type="ECO:0000259" key="6">
    <source>
        <dbReference type="PROSITE" id="PS50089"/>
    </source>
</evidence>
<dbReference type="InterPro" id="IPR013320">
    <property type="entry name" value="ConA-like_dom_sf"/>
</dbReference>
<dbReference type="Ensembl" id="ENSORLT00015026632.1">
    <property type="protein sequence ID" value="ENSORLP00015033570.1"/>
    <property type="gene ID" value="ENSORLG00015019471.1"/>
</dbReference>
<evidence type="ECO:0000256" key="1">
    <source>
        <dbReference type="ARBA" id="ARBA00022723"/>
    </source>
</evidence>
<keyword evidence="2 4" id="KW-0863">Zinc-finger</keyword>
<evidence type="ECO:0000256" key="2">
    <source>
        <dbReference type="ARBA" id="ARBA00022771"/>
    </source>
</evidence>
<dbReference type="Pfam" id="PF00622">
    <property type="entry name" value="SPRY"/>
    <property type="match status" value="1"/>
</dbReference>
<keyword evidence="3" id="KW-0862">Zinc</keyword>
<dbReference type="SUPFAM" id="SSF57850">
    <property type="entry name" value="RING/U-box"/>
    <property type="match status" value="1"/>
</dbReference>
<dbReference type="SUPFAM" id="SSF49899">
    <property type="entry name" value="Concanavalin A-like lectins/glucanases"/>
    <property type="match status" value="1"/>
</dbReference>
<evidence type="ECO:0000313" key="9">
    <source>
        <dbReference type="Proteomes" id="UP000265200"/>
    </source>
</evidence>
<reference evidence="8" key="4">
    <citation type="submission" date="2025-09" db="UniProtKB">
        <authorList>
            <consortium name="Ensembl"/>
        </authorList>
    </citation>
    <scope>IDENTIFICATION</scope>
    <source>
        <strain evidence="8">HSOK</strain>
    </source>
</reference>
<dbReference type="InterPro" id="IPR043136">
    <property type="entry name" value="B30.2/SPRY_sf"/>
</dbReference>
<sequence length="422" mass="48433">ECQHLRMAATGNLSEEQVHCSICLDVFTNPVSIPCGHNFCQNCILGYWKTSPLYQCPMCKKSFYKRPDISVNTVLREIAQLKRTGMDVQQMIQDRVTKVEEIKLSLELNKMDESMQVFSELVRSIQRSQAELVVAIEEKQRQTERRAQGLISELEQEISELKRRNADLENVARTDHIHFLQSFPALCTPPSVKDWSETSVPTDTCVGMIRRTVCHLEATLTEMIDKLLENEQSPGFASTVDVTLDPDTANPWLQLSQDRRQVRHLGAWQDLPDHPDRFDTVVIVLGREGFTSGRHYWEVQVGDKDDWYIGVARSSVNRKGRISVSTTQGYWALALKKGQGYRVSTAPALQLSLESKPKRVGVYVDYEEGQVSFYDVKARTHIYTFEASFTERIRPFFYLYCCDKPPCMVYNDLDMFLLDVGY</sequence>
<evidence type="ECO:0000256" key="3">
    <source>
        <dbReference type="ARBA" id="ARBA00022833"/>
    </source>
</evidence>
<dbReference type="InterPro" id="IPR006574">
    <property type="entry name" value="PRY"/>
</dbReference>
<dbReference type="Proteomes" id="UP000265200">
    <property type="component" value="Chromosome 18"/>
</dbReference>
<dbReference type="InterPro" id="IPR013083">
    <property type="entry name" value="Znf_RING/FYVE/PHD"/>
</dbReference>
<dbReference type="PANTHER" id="PTHR24103">
    <property type="entry name" value="E3 UBIQUITIN-PROTEIN LIGASE TRIM"/>
    <property type="match status" value="1"/>
</dbReference>
<dbReference type="SMART" id="SM00184">
    <property type="entry name" value="RING"/>
    <property type="match status" value="1"/>
</dbReference>
<dbReference type="InterPro" id="IPR017907">
    <property type="entry name" value="Znf_RING_CS"/>
</dbReference>
<dbReference type="Pfam" id="PF13765">
    <property type="entry name" value="PRY"/>
    <property type="match status" value="1"/>
</dbReference>
<dbReference type="InterPro" id="IPR027370">
    <property type="entry name" value="Znf-RING_euk"/>
</dbReference>
<feature type="domain" description="RING-type" evidence="6">
    <location>
        <begin position="20"/>
        <end position="60"/>
    </location>
</feature>
<dbReference type="PRINTS" id="PR01407">
    <property type="entry name" value="BUTYPHLNCDUF"/>
</dbReference>
<dbReference type="Gene3D" id="3.30.40.10">
    <property type="entry name" value="Zinc/RING finger domain, C3HC4 (zinc finger)"/>
    <property type="match status" value="1"/>
</dbReference>
<name>A0A3P9JMJ0_ORYLA</name>
<dbReference type="InterPro" id="IPR003879">
    <property type="entry name" value="Butyrophylin_SPRY"/>
</dbReference>
<dbReference type="InterPro" id="IPR058030">
    <property type="entry name" value="TRIM8/14/16/25/29/45/65_CC"/>
</dbReference>
<feature type="coiled-coil region" evidence="5">
    <location>
        <begin position="125"/>
        <end position="171"/>
    </location>
</feature>
<dbReference type="InterPro" id="IPR050143">
    <property type="entry name" value="TRIM/RBCC"/>
</dbReference>
<dbReference type="Pfam" id="PF25600">
    <property type="entry name" value="TRIM_CC"/>
    <property type="match status" value="1"/>
</dbReference>
<dbReference type="SMART" id="SM00589">
    <property type="entry name" value="PRY"/>
    <property type="match status" value="1"/>
</dbReference>
<dbReference type="Gene3D" id="2.60.120.920">
    <property type="match status" value="1"/>
</dbReference>
<dbReference type="InterPro" id="IPR001841">
    <property type="entry name" value="Znf_RING"/>
</dbReference>
<dbReference type="CDD" id="cd13733">
    <property type="entry name" value="SPRY_PRY_C-I_1"/>
    <property type="match status" value="1"/>
</dbReference>
<dbReference type="GO" id="GO:0008270">
    <property type="term" value="F:zinc ion binding"/>
    <property type="evidence" value="ECO:0007669"/>
    <property type="project" value="UniProtKB-KW"/>
</dbReference>
<dbReference type="PROSITE" id="PS50188">
    <property type="entry name" value="B302_SPRY"/>
    <property type="match status" value="1"/>
</dbReference>
<accession>A0A3P9JMJ0</accession>
<dbReference type="FunFam" id="2.60.120.920:FF:000004">
    <property type="entry name" value="Butyrophilin subfamily 1 member A1"/>
    <property type="match status" value="1"/>
</dbReference>
<dbReference type="PROSITE" id="PS00518">
    <property type="entry name" value="ZF_RING_1"/>
    <property type="match status" value="1"/>
</dbReference>